<comment type="caution">
    <text evidence="2">The sequence shown here is derived from an EMBL/GenBank/DDBJ whole genome shotgun (WGS) entry which is preliminary data.</text>
</comment>
<dbReference type="PANTHER" id="PTHR10621:SF61">
    <property type="entry name" value="UBIQUITIN FAMILY PROTEIN"/>
    <property type="match status" value="1"/>
</dbReference>
<evidence type="ECO:0000259" key="1">
    <source>
        <dbReference type="PROSITE" id="PS50053"/>
    </source>
</evidence>
<feature type="domain" description="Ubiquitin-like" evidence="1">
    <location>
        <begin position="67"/>
        <end position="146"/>
    </location>
</feature>
<evidence type="ECO:0000313" key="2">
    <source>
        <dbReference type="EMBL" id="CAK7351001.1"/>
    </source>
</evidence>
<reference evidence="2 3" key="1">
    <citation type="submission" date="2024-01" db="EMBL/GenBank/DDBJ databases">
        <authorList>
            <person name="Waweru B."/>
        </authorList>
    </citation>
    <scope>NUCLEOTIDE SEQUENCE [LARGE SCALE GENOMIC DNA]</scope>
</reference>
<dbReference type="InterPro" id="IPR000626">
    <property type="entry name" value="Ubiquitin-like_dom"/>
</dbReference>
<evidence type="ECO:0000313" key="3">
    <source>
        <dbReference type="Proteomes" id="UP001314170"/>
    </source>
</evidence>
<dbReference type="SUPFAM" id="SSF54236">
    <property type="entry name" value="Ubiquitin-like"/>
    <property type="match status" value="2"/>
</dbReference>
<feature type="domain" description="Ubiquitin-like" evidence="1">
    <location>
        <begin position="1"/>
        <end position="67"/>
    </location>
</feature>
<accession>A0AAV1SI59</accession>
<organism evidence="2 3">
    <name type="scientific">Dovyalis caffra</name>
    <dbReference type="NCBI Taxonomy" id="77055"/>
    <lineage>
        <taxon>Eukaryota</taxon>
        <taxon>Viridiplantae</taxon>
        <taxon>Streptophyta</taxon>
        <taxon>Embryophyta</taxon>
        <taxon>Tracheophyta</taxon>
        <taxon>Spermatophyta</taxon>
        <taxon>Magnoliopsida</taxon>
        <taxon>eudicotyledons</taxon>
        <taxon>Gunneridae</taxon>
        <taxon>Pentapetalae</taxon>
        <taxon>rosids</taxon>
        <taxon>fabids</taxon>
        <taxon>Malpighiales</taxon>
        <taxon>Salicaceae</taxon>
        <taxon>Flacourtieae</taxon>
        <taxon>Dovyalis</taxon>
    </lineage>
</organism>
<dbReference type="GO" id="GO:0005829">
    <property type="term" value="C:cytosol"/>
    <property type="evidence" value="ECO:0007669"/>
    <property type="project" value="TreeGrafter"/>
</dbReference>
<name>A0AAV1SI59_9ROSI</name>
<dbReference type="PROSITE" id="PS50053">
    <property type="entry name" value="UBIQUITIN_2"/>
    <property type="match status" value="2"/>
</dbReference>
<protein>
    <recommendedName>
        <fullName evidence="1">Ubiquitin-like domain-containing protein</fullName>
    </recommendedName>
</protein>
<dbReference type="Proteomes" id="UP001314170">
    <property type="component" value="Unassembled WGS sequence"/>
</dbReference>
<dbReference type="Gene3D" id="3.10.20.90">
    <property type="entry name" value="Phosphatidylinositol 3-kinase Catalytic Subunit, Chain A, domain 1"/>
    <property type="match status" value="2"/>
</dbReference>
<dbReference type="InterPro" id="IPR029071">
    <property type="entry name" value="Ubiquitin-like_domsf"/>
</dbReference>
<proteinExistence type="predicted"/>
<sequence>MKVNIDFEGVNRQLIVRDDATVLDLKMKVQETFGFLATNQKLFINGSAMVDDYSKLVSYGMVDGANISFRFKILIQGQPNQFGNSKEYELFVDGSNTVLNLKQMLNSEYGIDIRTIKFKMDNNDNLDDNTKIWNYNIKPGSYLHMI</sequence>
<dbReference type="GO" id="GO:0043161">
    <property type="term" value="P:proteasome-mediated ubiquitin-dependent protein catabolic process"/>
    <property type="evidence" value="ECO:0007669"/>
    <property type="project" value="TreeGrafter"/>
</dbReference>
<dbReference type="PANTHER" id="PTHR10621">
    <property type="entry name" value="UV EXCISION REPAIR PROTEIN RAD23"/>
    <property type="match status" value="1"/>
</dbReference>
<dbReference type="AlphaFoldDB" id="A0AAV1SI59"/>
<dbReference type="GO" id="GO:0031593">
    <property type="term" value="F:polyubiquitin modification-dependent protein binding"/>
    <property type="evidence" value="ECO:0007669"/>
    <property type="project" value="TreeGrafter"/>
</dbReference>
<dbReference type="GO" id="GO:0005654">
    <property type="term" value="C:nucleoplasm"/>
    <property type="evidence" value="ECO:0007669"/>
    <property type="project" value="TreeGrafter"/>
</dbReference>
<keyword evidence="3" id="KW-1185">Reference proteome</keyword>
<dbReference type="CDD" id="cd17039">
    <property type="entry name" value="Ubl_ubiquitin_like"/>
    <property type="match status" value="1"/>
</dbReference>
<dbReference type="GO" id="GO:0043130">
    <property type="term" value="F:ubiquitin binding"/>
    <property type="evidence" value="ECO:0007669"/>
    <property type="project" value="TreeGrafter"/>
</dbReference>
<dbReference type="EMBL" id="CAWUPB010001184">
    <property type="protein sequence ID" value="CAK7351001.1"/>
    <property type="molecule type" value="Genomic_DNA"/>
</dbReference>
<dbReference type="Pfam" id="PF00240">
    <property type="entry name" value="ubiquitin"/>
    <property type="match status" value="2"/>
</dbReference>
<gene>
    <name evidence="2" type="ORF">DCAF_LOCUS23634</name>
</gene>
<dbReference type="GO" id="GO:0070628">
    <property type="term" value="F:proteasome binding"/>
    <property type="evidence" value="ECO:0007669"/>
    <property type="project" value="TreeGrafter"/>
</dbReference>